<organism evidence="2 3">
    <name type="scientific">Falsihalocynthiibacter arcticus</name>
    <dbReference type="NCBI Taxonomy" id="1579316"/>
    <lineage>
        <taxon>Bacteria</taxon>
        <taxon>Pseudomonadati</taxon>
        <taxon>Pseudomonadota</taxon>
        <taxon>Alphaproteobacteria</taxon>
        <taxon>Rhodobacterales</taxon>
        <taxon>Roseobacteraceae</taxon>
        <taxon>Falsihalocynthiibacter</taxon>
    </lineage>
</organism>
<accession>A0A126UYE3</accession>
<sequence length="151" mass="17122">MRAPRFSRDLNEKDREMSPEFPYLADLKKQAKAMRTTREISHSRALEEIAKRYGYRDWNTLVASAGPQPPVQVGQRVSGLYLQVPFSGKVLSLKSENAGLFRVNIEFDALIDVVIFDSFSNWKNRANKIINTNGVSVDRTTNGHPHMVVSL</sequence>
<reference evidence="2 3" key="1">
    <citation type="submission" date="2016-02" db="EMBL/GenBank/DDBJ databases">
        <title>Complete genome sequence of Halocynthiibacter arcticus PAMC 20958t from arctic marine sediment.</title>
        <authorList>
            <person name="Lee Y.M."/>
            <person name="Baek K."/>
            <person name="Lee H.K."/>
            <person name="Shin S.C."/>
        </authorList>
    </citation>
    <scope>NUCLEOTIDE SEQUENCE [LARGE SCALE GENOMIC DNA]</scope>
    <source>
        <strain evidence="2">PAMC 20958</strain>
    </source>
</reference>
<name>A0A126UYE3_9RHOB</name>
<keyword evidence="3" id="KW-1185">Reference proteome</keyword>
<dbReference type="EMBL" id="CP014327">
    <property type="protein sequence ID" value="AML51083.1"/>
    <property type="molecule type" value="Genomic_DNA"/>
</dbReference>
<dbReference type="STRING" id="1579316.RC74_07185"/>
<dbReference type="AlphaFoldDB" id="A0A126UYE3"/>
<protein>
    <recommendedName>
        <fullName evidence="1">Glyoxalase-related protein domain-containing protein</fullName>
    </recommendedName>
</protein>
<feature type="domain" description="Glyoxalase-related protein" evidence="1">
    <location>
        <begin position="17"/>
        <end position="150"/>
    </location>
</feature>
<evidence type="ECO:0000313" key="3">
    <source>
        <dbReference type="Proteomes" id="UP000070371"/>
    </source>
</evidence>
<evidence type="ECO:0000313" key="2">
    <source>
        <dbReference type="EMBL" id="AML51083.1"/>
    </source>
</evidence>
<proteinExistence type="predicted"/>
<dbReference type="Proteomes" id="UP000070371">
    <property type="component" value="Chromosome"/>
</dbReference>
<dbReference type="KEGG" id="hat:RC74_07185"/>
<evidence type="ECO:0000259" key="1">
    <source>
        <dbReference type="Pfam" id="PF20066"/>
    </source>
</evidence>
<dbReference type="Pfam" id="PF20066">
    <property type="entry name" value="Glyoxalase_8"/>
    <property type="match status" value="1"/>
</dbReference>
<gene>
    <name evidence="2" type="ORF">RC74_07185</name>
</gene>
<dbReference type="InterPro" id="IPR045517">
    <property type="entry name" value="Glyoxalase_8"/>
</dbReference>